<dbReference type="OrthoDB" id="15077at2"/>
<accession>A0A0A0B704</accession>
<gene>
    <name evidence="3" type="ORF">Q760_16165</name>
</gene>
<name>A0A0A0B704_9CELL</name>
<dbReference type="RefSeq" id="WP_052104176.1">
    <property type="nucleotide sequence ID" value="NZ_AXNT01000072.1"/>
</dbReference>
<keyword evidence="4" id="KW-1185">Reference proteome</keyword>
<protein>
    <recommendedName>
        <fullName evidence="2">Glyoxalase-like domain-containing protein</fullName>
    </recommendedName>
</protein>
<dbReference type="EMBL" id="AXNT01000072">
    <property type="protein sequence ID" value="KGM01973.1"/>
    <property type="molecule type" value="Genomic_DNA"/>
</dbReference>
<dbReference type="InterPro" id="IPR029068">
    <property type="entry name" value="Glyas_Bleomycin-R_OHBP_Dase"/>
</dbReference>
<proteinExistence type="predicted"/>
<dbReference type="PANTHER" id="PTHR35908">
    <property type="entry name" value="HYPOTHETICAL FUSION PROTEIN"/>
    <property type="match status" value="1"/>
</dbReference>
<reference evidence="3 4" key="1">
    <citation type="submission" date="2013-10" db="EMBL/GenBank/DDBJ databases">
        <authorList>
            <person name="Wang G."/>
            <person name="Zhuang W."/>
        </authorList>
    </citation>
    <scope>NUCLEOTIDE SEQUENCE [LARGE SCALE GENOMIC DNA]</scope>
    <source>
        <strain evidence="3 4">DSM 20118</strain>
    </source>
</reference>
<dbReference type="STRING" id="1408250.Q760_16165"/>
<evidence type="ECO:0000313" key="4">
    <source>
        <dbReference type="Proteomes" id="UP000029833"/>
    </source>
</evidence>
<dbReference type="InterPro" id="IPR041581">
    <property type="entry name" value="Glyoxalase_6"/>
</dbReference>
<dbReference type="Pfam" id="PF18029">
    <property type="entry name" value="Glyoxalase_6"/>
    <property type="match status" value="1"/>
</dbReference>
<dbReference type="CDD" id="cd06587">
    <property type="entry name" value="VOC"/>
    <property type="match status" value="1"/>
</dbReference>
<evidence type="ECO:0000259" key="2">
    <source>
        <dbReference type="Pfam" id="PF18029"/>
    </source>
</evidence>
<dbReference type="Proteomes" id="UP000029833">
    <property type="component" value="Unassembled WGS sequence"/>
</dbReference>
<dbReference type="SUPFAM" id="SSF54593">
    <property type="entry name" value="Glyoxalase/Bleomycin resistance protein/Dihydroxybiphenyl dioxygenase"/>
    <property type="match status" value="1"/>
</dbReference>
<evidence type="ECO:0000256" key="1">
    <source>
        <dbReference type="SAM" id="MobiDB-lite"/>
    </source>
</evidence>
<dbReference type="PANTHER" id="PTHR35908:SF1">
    <property type="entry name" value="CONSERVED PROTEIN"/>
    <property type="match status" value="1"/>
</dbReference>
<evidence type="ECO:0000313" key="3">
    <source>
        <dbReference type="EMBL" id="KGM01973.1"/>
    </source>
</evidence>
<sequence>MTTTTTRSTTTARPTTTTRSTTTRPTTARSAAVLATSARAAAGVAPTAPVRTTAPAPAFRGLAYDAFDALATAEFWAAVLRAEVAPGASALHAELLDGSAAGLPRLVFRQVTEGRELRTPVHLQLTTGDLDGEVRRLQALGARRLGGLTDGGRRSVTLADPEGNAFDLVAA</sequence>
<feature type="region of interest" description="Disordered" evidence="1">
    <location>
        <begin position="1"/>
        <end position="29"/>
    </location>
</feature>
<organism evidence="3 4">
    <name type="scientific">Cellulomonas cellasea DSM 20118</name>
    <dbReference type="NCBI Taxonomy" id="1408250"/>
    <lineage>
        <taxon>Bacteria</taxon>
        <taxon>Bacillati</taxon>
        <taxon>Actinomycetota</taxon>
        <taxon>Actinomycetes</taxon>
        <taxon>Micrococcales</taxon>
        <taxon>Cellulomonadaceae</taxon>
        <taxon>Cellulomonas</taxon>
    </lineage>
</organism>
<comment type="caution">
    <text evidence="3">The sequence shown here is derived from an EMBL/GenBank/DDBJ whole genome shotgun (WGS) entry which is preliminary data.</text>
</comment>
<feature type="domain" description="Glyoxalase-like" evidence="2">
    <location>
        <begin position="63"/>
        <end position="169"/>
    </location>
</feature>
<dbReference type="Gene3D" id="3.10.180.10">
    <property type="entry name" value="2,3-Dihydroxybiphenyl 1,2-Dioxygenase, domain 1"/>
    <property type="match status" value="1"/>
</dbReference>
<dbReference type="AlphaFoldDB" id="A0A0A0B704"/>